<organism evidence="9 10">
    <name type="scientific">Haliangium ochraceum (strain DSM 14365 / JCM 11303 / SMP-2)</name>
    <dbReference type="NCBI Taxonomy" id="502025"/>
    <lineage>
        <taxon>Bacteria</taxon>
        <taxon>Pseudomonadati</taxon>
        <taxon>Myxococcota</taxon>
        <taxon>Polyangia</taxon>
        <taxon>Haliangiales</taxon>
        <taxon>Kofleriaceae</taxon>
        <taxon>Haliangium</taxon>
    </lineage>
</organism>
<dbReference type="NCBIfam" id="TIGR00419">
    <property type="entry name" value="tim"/>
    <property type="match status" value="1"/>
</dbReference>
<dbReference type="GO" id="GO:0006094">
    <property type="term" value="P:gluconeogenesis"/>
    <property type="evidence" value="ECO:0007669"/>
    <property type="project" value="UniProtKB-UniRule"/>
</dbReference>
<dbReference type="PROSITE" id="PS00171">
    <property type="entry name" value="TIM_1"/>
    <property type="match status" value="1"/>
</dbReference>
<dbReference type="PROSITE" id="PS51440">
    <property type="entry name" value="TIM_2"/>
    <property type="match status" value="1"/>
</dbReference>
<evidence type="ECO:0000256" key="1">
    <source>
        <dbReference type="ARBA" id="ARBA00004680"/>
    </source>
</evidence>
<evidence type="ECO:0000256" key="7">
    <source>
        <dbReference type="HAMAP-Rule" id="MF_00147"/>
    </source>
</evidence>
<dbReference type="SUPFAM" id="SSF51351">
    <property type="entry name" value="Triosephosphate isomerase (TIM)"/>
    <property type="match status" value="1"/>
</dbReference>
<feature type="binding site" evidence="7">
    <location>
        <position position="214"/>
    </location>
    <ligand>
        <name>substrate</name>
    </ligand>
</feature>
<comment type="subunit">
    <text evidence="7 8">Homodimer.</text>
</comment>
<evidence type="ECO:0000256" key="6">
    <source>
        <dbReference type="ARBA" id="ARBA00023235"/>
    </source>
</evidence>
<evidence type="ECO:0000256" key="8">
    <source>
        <dbReference type="RuleBase" id="RU363013"/>
    </source>
</evidence>
<gene>
    <name evidence="7" type="primary">tpiA</name>
    <name evidence="9" type="ordered locus">Hoch_3268</name>
</gene>
<evidence type="ECO:0000256" key="5">
    <source>
        <dbReference type="ARBA" id="ARBA00023152"/>
    </source>
</evidence>
<comment type="function">
    <text evidence="7">Involved in the gluconeogenesis. Catalyzes stereospecifically the conversion of dihydroxyacetone phosphate (DHAP) to D-glyceraldehyde-3-phosphate (G3P).</text>
</comment>
<evidence type="ECO:0000256" key="2">
    <source>
        <dbReference type="ARBA" id="ARBA00007422"/>
    </source>
</evidence>
<dbReference type="CDD" id="cd00311">
    <property type="entry name" value="TIM"/>
    <property type="match status" value="1"/>
</dbReference>
<dbReference type="InterPro" id="IPR000652">
    <property type="entry name" value="Triosephosphate_isomerase"/>
</dbReference>
<dbReference type="InterPro" id="IPR035990">
    <property type="entry name" value="TIM_sf"/>
</dbReference>
<feature type="binding site" evidence="7">
    <location>
        <begin position="235"/>
        <end position="236"/>
    </location>
    <ligand>
        <name>substrate</name>
    </ligand>
</feature>
<dbReference type="AlphaFoldDB" id="D0LTS6"/>
<dbReference type="Proteomes" id="UP000001880">
    <property type="component" value="Chromosome"/>
</dbReference>
<evidence type="ECO:0000256" key="4">
    <source>
        <dbReference type="ARBA" id="ARBA00022490"/>
    </source>
</evidence>
<dbReference type="InterPro" id="IPR022896">
    <property type="entry name" value="TrioseP_Isoase_bac/euk"/>
</dbReference>
<dbReference type="RefSeq" id="WP_012828370.1">
    <property type="nucleotide sequence ID" value="NC_013440.1"/>
</dbReference>
<evidence type="ECO:0000313" key="10">
    <source>
        <dbReference type="Proteomes" id="UP000001880"/>
    </source>
</evidence>
<feature type="active site" description="Proton acceptor" evidence="7">
    <location>
        <position position="169"/>
    </location>
</feature>
<dbReference type="EMBL" id="CP001804">
    <property type="protein sequence ID" value="ACY15770.1"/>
    <property type="molecule type" value="Genomic_DNA"/>
</dbReference>
<evidence type="ECO:0000313" key="9">
    <source>
        <dbReference type="EMBL" id="ACY15770.1"/>
    </source>
</evidence>
<dbReference type="HOGENOM" id="CLU_024251_2_3_7"/>
<reference evidence="9 10" key="1">
    <citation type="journal article" date="2010" name="Stand. Genomic Sci.">
        <title>Complete genome sequence of Haliangium ochraceum type strain (SMP-2).</title>
        <authorList>
            <consortium name="US DOE Joint Genome Institute (JGI-PGF)"/>
            <person name="Ivanova N."/>
            <person name="Daum C."/>
            <person name="Lang E."/>
            <person name="Abt B."/>
            <person name="Kopitz M."/>
            <person name="Saunders E."/>
            <person name="Lapidus A."/>
            <person name="Lucas S."/>
            <person name="Glavina Del Rio T."/>
            <person name="Nolan M."/>
            <person name="Tice H."/>
            <person name="Copeland A."/>
            <person name="Cheng J.F."/>
            <person name="Chen F."/>
            <person name="Bruce D."/>
            <person name="Goodwin L."/>
            <person name="Pitluck S."/>
            <person name="Mavromatis K."/>
            <person name="Pati A."/>
            <person name="Mikhailova N."/>
            <person name="Chen A."/>
            <person name="Palaniappan K."/>
            <person name="Land M."/>
            <person name="Hauser L."/>
            <person name="Chang Y.J."/>
            <person name="Jeffries C.D."/>
            <person name="Detter J.C."/>
            <person name="Brettin T."/>
            <person name="Rohde M."/>
            <person name="Goker M."/>
            <person name="Bristow J."/>
            <person name="Markowitz V."/>
            <person name="Eisen J.A."/>
            <person name="Hugenholtz P."/>
            <person name="Kyrpides N.C."/>
            <person name="Klenk H.P."/>
        </authorList>
    </citation>
    <scope>NUCLEOTIDE SEQUENCE [LARGE SCALE GENOMIC DNA]</scope>
    <source>
        <strain evidence="10">DSM 14365 / CIP 107738 / JCM 11303 / AJ 13395 / SMP-2</strain>
    </source>
</reference>
<dbReference type="PANTHER" id="PTHR21139:SF42">
    <property type="entry name" value="TRIOSEPHOSPHATE ISOMERASE"/>
    <property type="match status" value="1"/>
</dbReference>
<dbReference type="UniPathway" id="UPA00109">
    <property type="reaction ID" value="UER00189"/>
</dbReference>
<comment type="pathway">
    <text evidence="7 8">Carbohydrate biosynthesis; gluconeogenesis.</text>
</comment>
<accession>D0LTS6</accession>
<keyword evidence="4 7" id="KW-0963">Cytoplasm</keyword>
<feature type="binding site" evidence="7">
    <location>
        <position position="175"/>
    </location>
    <ligand>
        <name>substrate</name>
    </ligand>
</feature>
<dbReference type="GO" id="GO:0006096">
    <property type="term" value="P:glycolytic process"/>
    <property type="evidence" value="ECO:0007669"/>
    <property type="project" value="UniProtKB-UniRule"/>
</dbReference>
<dbReference type="eggNOG" id="COG0149">
    <property type="taxonomic scope" value="Bacteria"/>
</dbReference>
<keyword evidence="6 7" id="KW-0413">Isomerase</keyword>
<dbReference type="GO" id="GO:0005829">
    <property type="term" value="C:cytosol"/>
    <property type="evidence" value="ECO:0007669"/>
    <property type="project" value="TreeGrafter"/>
</dbReference>
<name>D0LTS6_HALO1</name>
<dbReference type="HAMAP" id="MF_00147_B">
    <property type="entry name" value="TIM_B"/>
    <property type="match status" value="1"/>
</dbReference>
<dbReference type="GO" id="GO:0046166">
    <property type="term" value="P:glyceraldehyde-3-phosphate biosynthetic process"/>
    <property type="evidence" value="ECO:0007669"/>
    <property type="project" value="TreeGrafter"/>
</dbReference>
<dbReference type="FunFam" id="3.20.20.70:FF:000016">
    <property type="entry name" value="Triosephosphate isomerase"/>
    <property type="match status" value="1"/>
</dbReference>
<dbReference type="STRING" id="502025.Hoch_3268"/>
<dbReference type="OrthoDB" id="9809429at2"/>
<dbReference type="UniPathway" id="UPA00138"/>
<keyword evidence="5 7" id="KW-0324">Glycolysis</keyword>
<dbReference type="GO" id="GO:0019563">
    <property type="term" value="P:glycerol catabolic process"/>
    <property type="evidence" value="ECO:0007669"/>
    <property type="project" value="TreeGrafter"/>
</dbReference>
<dbReference type="Gene3D" id="3.20.20.70">
    <property type="entry name" value="Aldolase class I"/>
    <property type="match status" value="1"/>
</dbReference>
<dbReference type="InterPro" id="IPR020861">
    <property type="entry name" value="Triosephosphate_isomerase_AS"/>
</dbReference>
<comment type="similarity">
    <text evidence="2 7 8">Belongs to the triosephosphate isomerase family.</text>
</comment>
<dbReference type="PANTHER" id="PTHR21139">
    <property type="entry name" value="TRIOSEPHOSPHATE ISOMERASE"/>
    <property type="match status" value="1"/>
</dbReference>
<dbReference type="Pfam" id="PF00121">
    <property type="entry name" value="TIM"/>
    <property type="match status" value="1"/>
</dbReference>
<comment type="catalytic activity">
    <reaction evidence="7 8">
        <text>D-glyceraldehyde 3-phosphate = dihydroxyacetone phosphate</text>
        <dbReference type="Rhea" id="RHEA:18585"/>
        <dbReference type="ChEBI" id="CHEBI:57642"/>
        <dbReference type="ChEBI" id="CHEBI:59776"/>
        <dbReference type="EC" id="5.3.1.1"/>
    </reaction>
</comment>
<dbReference type="KEGG" id="hoh:Hoch_3268"/>
<proteinExistence type="inferred from homology"/>
<feature type="active site" description="Electrophile" evidence="7">
    <location>
        <position position="97"/>
    </location>
</feature>
<comment type="subcellular location">
    <subcellularLocation>
        <location evidence="7 8">Cytoplasm</location>
    </subcellularLocation>
</comment>
<dbReference type="EC" id="5.3.1.1" evidence="7 8"/>
<sequence>MSKRTPIVVGNWKLNKTVTEALSLVTDLKNQLGAVRDVEIGVAPVFPALHPVAKRLEDSNVGVAGQNCFWEESGAFTGEVSPAQLADVGCRYVIIGHSERRQYFGETDETVGKKARAAIDAGLIAIICMGEREHERDGGHTFERIDAQLTGALTPLKSEDLERVVLAYEPVWAIGTGRTATPAQAQEVHAHIRTRLRERFGEVADSVRIQYGGSVKPGNAEALLREADIDGGLIGGASLKADDFVAIVKAARLATNA</sequence>
<dbReference type="GO" id="GO:0004807">
    <property type="term" value="F:triose-phosphate isomerase activity"/>
    <property type="evidence" value="ECO:0007669"/>
    <property type="project" value="UniProtKB-UniRule"/>
</dbReference>
<protein>
    <recommendedName>
        <fullName evidence="7 8">Triosephosphate isomerase</fullName>
        <shortName evidence="7">TIM</shortName>
        <shortName evidence="7">TPI</shortName>
        <ecNumber evidence="7 8">5.3.1.1</ecNumber>
    </recommendedName>
    <alternativeName>
        <fullName evidence="7">Triose-phosphate isomerase</fullName>
    </alternativeName>
</protein>
<keyword evidence="10" id="KW-1185">Reference proteome</keyword>
<evidence type="ECO:0000256" key="3">
    <source>
        <dbReference type="ARBA" id="ARBA00022432"/>
    </source>
</evidence>
<comment type="pathway">
    <text evidence="1 7 8">Carbohydrate degradation; glycolysis; D-glyceraldehyde 3-phosphate from glycerone phosphate: step 1/1.</text>
</comment>
<feature type="binding site" evidence="7">
    <location>
        <begin position="11"/>
        <end position="13"/>
    </location>
    <ligand>
        <name>substrate</name>
    </ligand>
</feature>
<keyword evidence="3 7" id="KW-0312">Gluconeogenesis</keyword>
<dbReference type="InterPro" id="IPR013785">
    <property type="entry name" value="Aldolase_TIM"/>
</dbReference>